<evidence type="ECO:0000313" key="1">
    <source>
        <dbReference type="EMBL" id="GEJ58997.1"/>
    </source>
</evidence>
<sequence length="391" mass="42826">MGARGGAAAVMVDAVTVYVVSDLHLDEDDGSRLFRDDVQGAPLAALCRRAVEERAELVLLGDSFDLTSMMPPPRGLPRFARAMRVPLQPPPPRTLGDLLQAIRRSNPESMTALARVAQAGALTLVPGNHDHLLADRRAAEPLASVGLGAARVERSPVRALAGRTVVLQHGHAFDPSNARPGGEGEVMTRVLHQALVPYLQHHGARRHVRMSADRIIALRPEEIVVPVLQRWLEPADFDRLFRALVRLLADNGAVPRPVAWIRRALSAERVRKRILEQDALWQRAGRAALAAVAGKRRLPHGAPEPDVLVLGHTHVLDWAVLEGRRRRPDRLYVNLGTWTQRAYDASSPPDASLPVLRLGGERGRLAATLHDLAGGEAELQRFELEAPRQNS</sequence>
<keyword evidence="2" id="KW-1185">Reference proteome</keyword>
<proteinExistence type="predicted"/>
<dbReference type="InterPro" id="IPR029052">
    <property type="entry name" value="Metallo-depent_PP-like"/>
</dbReference>
<dbReference type="RefSeq" id="WP_176068088.1">
    <property type="nucleotide sequence ID" value="NZ_BJTG01000010.1"/>
</dbReference>
<gene>
    <name evidence="1" type="ORF">AMYX_37380</name>
</gene>
<comment type="caution">
    <text evidence="1">The sequence shown here is derived from an EMBL/GenBank/DDBJ whole genome shotgun (WGS) entry which is preliminary data.</text>
</comment>
<dbReference type="PANTHER" id="PTHR34990">
    <property type="entry name" value="UDP-2,3-DIACYLGLUCOSAMINE HYDROLASE-RELATED"/>
    <property type="match status" value="1"/>
</dbReference>
<name>A0A7I9VST8_9BACT</name>
<dbReference type="InterPro" id="IPR043461">
    <property type="entry name" value="LpxH-like"/>
</dbReference>
<dbReference type="AlphaFoldDB" id="A0A7I9VST8"/>
<evidence type="ECO:0008006" key="3">
    <source>
        <dbReference type="Google" id="ProtNLM"/>
    </source>
</evidence>
<organism evidence="1 2">
    <name type="scientific">Anaeromyxobacter diazotrophicus</name>
    <dbReference type="NCBI Taxonomy" id="2590199"/>
    <lineage>
        <taxon>Bacteria</taxon>
        <taxon>Pseudomonadati</taxon>
        <taxon>Myxococcota</taxon>
        <taxon>Myxococcia</taxon>
        <taxon>Myxococcales</taxon>
        <taxon>Cystobacterineae</taxon>
        <taxon>Anaeromyxobacteraceae</taxon>
        <taxon>Anaeromyxobacter</taxon>
    </lineage>
</organism>
<reference evidence="2" key="1">
    <citation type="journal article" date="2020" name="Appl. Environ. Microbiol.">
        <title>Diazotrophic Anaeromyxobacter Isolates from Soils.</title>
        <authorList>
            <person name="Masuda Y."/>
            <person name="Yamanaka H."/>
            <person name="Xu Z.X."/>
            <person name="Shiratori Y."/>
            <person name="Aono T."/>
            <person name="Amachi S."/>
            <person name="Senoo K."/>
            <person name="Itoh H."/>
        </authorList>
    </citation>
    <scope>NUCLEOTIDE SEQUENCE [LARGE SCALE GENOMIC DNA]</scope>
    <source>
        <strain evidence="2">R267</strain>
    </source>
</reference>
<dbReference type="Gene3D" id="3.60.21.10">
    <property type="match status" value="1"/>
</dbReference>
<dbReference type="GO" id="GO:0008758">
    <property type="term" value="F:UDP-2,3-diacylglucosamine hydrolase activity"/>
    <property type="evidence" value="ECO:0007669"/>
    <property type="project" value="TreeGrafter"/>
</dbReference>
<dbReference type="EMBL" id="BJTG01000010">
    <property type="protein sequence ID" value="GEJ58997.1"/>
    <property type="molecule type" value="Genomic_DNA"/>
</dbReference>
<accession>A0A7I9VST8</accession>
<evidence type="ECO:0000313" key="2">
    <source>
        <dbReference type="Proteomes" id="UP000503640"/>
    </source>
</evidence>
<dbReference type="SUPFAM" id="SSF56300">
    <property type="entry name" value="Metallo-dependent phosphatases"/>
    <property type="match status" value="1"/>
</dbReference>
<protein>
    <recommendedName>
        <fullName evidence="3">Calcineurin-like phosphoesterase domain-containing protein</fullName>
    </recommendedName>
</protein>
<dbReference type="PANTHER" id="PTHR34990:SF2">
    <property type="entry name" value="BLL8164 PROTEIN"/>
    <property type="match status" value="1"/>
</dbReference>
<dbReference type="GO" id="GO:0009245">
    <property type="term" value="P:lipid A biosynthetic process"/>
    <property type="evidence" value="ECO:0007669"/>
    <property type="project" value="TreeGrafter"/>
</dbReference>
<dbReference type="GO" id="GO:0016020">
    <property type="term" value="C:membrane"/>
    <property type="evidence" value="ECO:0007669"/>
    <property type="project" value="GOC"/>
</dbReference>
<dbReference type="Proteomes" id="UP000503640">
    <property type="component" value="Unassembled WGS sequence"/>
</dbReference>